<dbReference type="InterPro" id="IPR000904">
    <property type="entry name" value="Sec7_dom"/>
</dbReference>
<dbReference type="CDD" id="cd00171">
    <property type="entry name" value="Sec7"/>
    <property type="match status" value="1"/>
</dbReference>
<feature type="region of interest" description="Disordered" evidence="1">
    <location>
        <begin position="371"/>
        <end position="416"/>
    </location>
</feature>
<dbReference type="OrthoDB" id="430364at2759"/>
<name>A0A9W7G5D2_9STRA</name>
<dbReference type="SMART" id="SM00222">
    <property type="entry name" value="Sec7"/>
    <property type="match status" value="1"/>
</dbReference>
<keyword evidence="4" id="KW-1185">Reference proteome</keyword>
<proteinExistence type="predicted"/>
<dbReference type="Pfam" id="PF12783">
    <property type="entry name" value="Sec7-like_HUS"/>
    <property type="match status" value="1"/>
</dbReference>
<dbReference type="PANTHER" id="PTHR10663:SF388">
    <property type="entry name" value="GOLGI-SPECIFIC BREFELDIN A-RESISTANCE GUANINE NUCLEOTIDE EXCHANGE FACTOR 1"/>
    <property type="match status" value="1"/>
</dbReference>
<feature type="region of interest" description="Disordered" evidence="1">
    <location>
        <begin position="1299"/>
        <end position="1335"/>
    </location>
</feature>
<dbReference type="Proteomes" id="UP001165082">
    <property type="component" value="Unassembled WGS sequence"/>
</dbReference>
<evidence type="ECO:0000313" key="4">
    <source>
        <dbReference type="Proteomes" id="UP001165082"/>
    </source>
</evidence>
<dbReference type="GO" id="GO:0016192">
    <property type="term" value="P:vesicle-mediated transport"/>
    <property type="evidence" value="ECO:0007669"/>
    <property type="project" value="UniProtKB-ARBA"/>
</dbReference>
<dbReference type="InterPro" id="IPR035999">
    <property type="entry name" value="Sec7_dom_sf"/>
</dbReference>
<feature type="compositionally biased region" description="Low complexity" evidence="1">
    <location>
        <begin position="397"/>
        <end position="406"/>
    </location>
</feature>
<feature type="region of interest" description="Disordered" evidence="1">
    <location>
        <begin position="549"/>
        <end position="578"/>
    </location>
</feature>
<dbReference type="GO" id="GO:0032012">
    <property type="term" value="P:regulation of ARF protein signal transduction"/>
    <property type="evidence" value="ECO:0007669"/>
    <property type="project" value="InterPro"/>
</dbReference>
<dbReference type="InterPro" id="IPR032691">
    <property type="entry name" value="Mon2/Sec7/BIG1-like_HUS"/>
</dbReference>
<reference evidence="3" key="1">
    <citation type="submission" date="2022-07" db="EMBL/GenBank/DDBJ databases">
        <title>Genome analysis of Parmales, a sister group of diatoms, reveals the evolutionary specialization of diatoms from phago-mixotrophs to photoautotrophs.</title>
        <authorList>
            <person name="Ban H."/>
            <person name="Sato S."/>
            <person name="Yoshikawa S."/>
            <person name="Kazumasa Y."/>
            <person name="Nakamura Y."/>
            <person name="Ichinomiya M."/>
            <person name="Saitoh K."/>
            <person name="Sato N."/>
            <person name="Blanc-Mathieu R."/>
            <person name="Endo H."/>
            <person name="Kuwata A."/>
            <person name="Ogata H."/>
        </authorList>
    </citation>
    <scope>NUCLEOTIDE SEQUENCE</scope>
</reference>
<accession>A0A9W7G5D2</accession>
<dbReference type="GO" id="GO:0012505">
    <property type="term" value="C:endomembrane system"/>
    <property type="evidence" value="ECO:0007669"/>
    <property type="project" value="UniProtKB-ARBA"/>
</dbReference>
<comment type="caution">
    <text evidence="3">The sequence shown here is derived from an EMBL/GenBank/DDBJ whole genome shotgun (WGS) entry which is preliminary data.</text>
</comment>
<protein>
    <recommendedName>
        <fullName evidence="2">SEC7 domain-containing protein</fullName>
    </recommendedName>
</protein>
<dbReference type="PROSITE" id="PS50190">
    <property type="entry name" value="SEC7"/>
    <property type="match status" value="1"/>
</dbReference>
<evidence type="ECO:0000313" key="3">
    <source>
        <dbReference type="EMBL" id="GMI33582.1"/>
    </source>
</evidence>
<evidence type="ECO:0000256" key="1">
    <source>
        <dbReference type="SAM" id="MobiDB-lite"/>
    </source>
</evidence>
<organism evidence="3 4">
    <name type="scientific">Triparma retinervis</name>
    <dbReference type="NCBI Taxonomy" id="2557542"/>
    <lineage>
        <taxon>Eukaryota</taxon>
        <taxon>Sar</taxon>
        <taxon>Stramenopiles</taxon>
        <taxon>Ochrophyta</taxon>
        <taxon>Bolidophyceae</taxon>
        <taxon>Parmales</taxon>
        <taxon>Triparmaceae</taxon>
        <taxon>Triparma</taxon>
    </lineage>
</organism>
<feature type="compositionally biased region" description="Low complexity" evidence="1">
    <location>
        <begin position="379"/>
        <end position="389"/>
    </location>
</feature>
<dbReference type="SUPFAM" id="SSF48425">
    <property type="entry name" value="Sec7 domain"/>
    <property type="match status" value="1"/>
</dbReference>
<dbReference type="EMBL" id="BRXZ01007748">
    <property type="protein sequence ID" value="GMI33582.1"/>
    <property type="molecule type" value="Genomic_DNA"/>
</dbReference>
<dbReference type="GO" id="GO:0005085">
    <property type="term" value="F:guanyl-nucleotide exchange factor activity"/>
    <property type="evidence" value="ECO:0007669"/>
    <property type="project" value="InterPro"/>
</dbReference>
<feature type="compositionally biased region" description="Basic and acidic residues" evidence="1">
    <location>
        <begin position="1299"/>
        <end position="1308"/>
    </location>
</feature>
<feature type="domain" description="SEC7" evidence="2">
    <location>
        <begin position="417"/>
        <end position="653"/>
    </location>
</feature>
<sequence length="1335" mass="147553">MTARDAYPLLRSNLLLLTTTLPSHLEPAIAASNLSLKLSQCRSRREDLFALGGDILLAPFASVIQSSQTTSNETSTALQCLLELSNTFAKGANPPTPKTLSLYKSAVINCKFIELSTESTLVCLSRVVELAQLVMQWDGDYTIYTKIIEIASLPGTVGRVGGEGLRGICRTVFNRKYPAMVNILEDLTSLLSPSSETTLPVSMVLSLCNVCLEHMDRNNADPAFEKVLGGDFCKWCLWHSQTEDLRVLSEVLRAVFNLFFVSSSYLRVQLEVFLQSVHLRLLHPPPSPPDSEDFAFYEKRTDMALDSLLTFCYEPGVLRGLYVNYDCDLTAGNLFEDVVTNLCDKAEAGNQKAQWGVLAIIDGIGLGMQNTPSIPMPPSSTASSSSISPPMTPRSPRPVSRTSSSGSIGGDGESLNILTEMKRHKSKLMEVTSEFNNSNRNWVPYAVERGVIQTESAKDVGRFLFEQGGVDKMKLGEYLSKGPAEKYPFNTAVLQQYSACFDFSQLTFDESLRVYLRKFRMPGEAQCIDRIMEAFSQRLHECYTKECGGEKAEEGDGRETEGEPEITTGEGESPPTPVRIREEIPQNPFRNSDAAFILSFSTIMLNTDLHNENMKEEKRMKVEEFVRNNRGINDGQDLPEEFLVNLYNSIKEQEIQLHEEDIKKKGIEGAVGDWGELVADGGGWKEGEGVEKDMFTTIAVPTLSALGHILATTQSSSLLLSCFSTFSTYCSTSSAIGMHEEFNDALASMMREGRRFVERVRGKCDQPWRGDSVWLEGWEGDNATDFRGLLALKTSLHLTSLHLPSIRLSFLLLLDLLYLLRSLGCLGMLGEVEDFEGMEKSCYAEMVEGRRREHEMSMREGQDATGWLGGMVKQVLWGGYDYGNEQAAANDEEPVEDSGNSEPSISTREAIRKVFEVSGLDTALLAPTSNPFITRTLLSHRSIRDKAELVSWMWEDQAVICLEIATRGVKGGGWEEWRDEVLAILDQTDMPYLVERGIVNVLKTFIHVYDDASGDVKKDLLNLVTAIGLIKTSIFRHVSNRVAAGISIVLRTCKFVDATEYSVVLKVCDRAAEFRAGRGFVAAALDAVVDEDKEQLVETGGWRSIVATCCKLAGGDYEGDLSYRERAQKMVGDLWSHAVGTGMSLDFGITMCICQCLNTPELLQRAIGSVRGEQLTIDVWVRLFREVFLVREFGEDGQEDDKMIWSNMLGRVILVVVFVYGGKNDGDREELKGIVKGVIKYLGDNARNSKAAEVAEASVQIANNMGNVFRFPEFEGEGGIGEWGVGCLNEEGFAVEKVAQDDDTKGVEEGGGGGEGEVPRCVPLPPPPLSSQLSM</sequence>
<dbReference type="InterPro" id="IPR023394">
    <property type="entry name" value="Sec7_C_sf"/>
</dbReference>
<dbReference type="GO" id="GO:0005737">
    <property type="term" value="C:cytoplasm"/>
    <property type="evidence" value="ECO:0007669"/>
    <property type="project" value="UniProtKB-ARBA"/>
</dbReference>
<dbReference type="Gene3D" id="1.10.220.20">
    <property type="match status" value="1"/>
</dbReference>
<feature type="compositionally biased region" description="Basic and acidic residues" evidence="1">
    <location>
        <begin position="549"/>
        <end position="561"/>
    </location>
</feature>
<gene>
    <name evidence="3" type="ORF">TrRE_jg11279</name>
</gene>
<dbReference type="Gene3D" id="1.10.1000.11">
    <property type="entry name" value="Arf Nucleotide-binding Site Opener,domain 2"/>
    <property type="match status" value="1"/>
</dbReference>
<dbReference type="Pfam" id="PF01369">
    <property type="entry name" value="Sec7"/>
    <property type="match status" value="1"/>
</dbReference>
<dbReference type="PANTHER" id="PTHR10663">
    <property type="entry name" value="GUANYL-NUCLEOTIDE EXCHANGE FACTOR"/>
    <property type="match status" value="1"/>
</dbReference>
<evidence type="ECO:0000259" key="2">
    <source>
        <dbReference type="PROSITE" id="PS50190"/>
    </source>
</evidence>